<dbReference type="InterPro" id="IPR021255">
    <property type="entry name" value="DUF2807"/>
</dbReference>
<organism evidence="2 3">
    <name type="scientific">Pseudoduganella violacea</name>
    <dbReference type="NCBI Taxonomy" id="1715466"/>
    <lineage>
        <taxon>Bacteria</taxon>
        <taxon>Pseudomonadati</taxon>
        <taxon>Pseudomonadota</taxon>
        <taxon>Betaproteobacteria</taxon>
        <taxon>Burkholderiales</taxon>
        <taxon>Oxalobacteraceae</taxon>
        <taxon>Telluria group</taxon>
        <taxon>Pseudoduganella</taxon>
    </lineage>
</organism>
<gene>
    <name evidence="2" type="ORF">FHS03_003057</name>
</gene>
<reference evidence="2 3" key="1">
    <citation type="submission" date="2020-08" db="EMBL/GenBank/DDBJ databases">
        <title>Genomic Encyclopedia of Type Strains, Phase III (KMG-III): the genomes of soil and plant-associated and newly described type strains.</title>
        <authorList>
            <person name="Whitman W."/>
        </authorList>
    </citation>
    <scope>NUCLEOTIDE SEQUENCE [LARGE SCALE GENOMIC DNA]</scope>
    <source>
        <strain evidence="2 3">CECT 8897</strain>
    </source>
</reference>
<dbReference type="PANTHER" id="PTHR39200">
    <property type="entry name" value="HYPOTHETICAL EXPORTED PROTEIN"/>
    <property type="match status" value="1"/>
</dbReference>
<protein>
    <recommendedName>
        <fullName evidence="1">Putative auto-transporter adhesin head GIN domain-containing protein</fullName>
    </recommendedName>
</protein>
<evidence type="ECO:0000259" key="1">
    <source>
        <dbReference type="Pfam" id="PF10988"/>
    </source>
</evidence>
<feature type="domain" description="Putative auto-transporter adhesin head GIN" evidence="1">
    <location>
        <begin position="56"/>
        <end position="253"/>
    </location>
</feature>
<comment type="caution">
    <text evidence="2">The sequence shown here is derived from an EMBL/GenBank/DDBJ whole genome shotgun (WGS) entry which is preliminary data.</text>
</comment>
<dbReference type="EMBL" id="JACHXD010000008">
    <property type="protein sequence ID" value="MBB3119998.1"/>
    <property type="molecule type" value="Genomic_DNA"/>
</dbReference>
<proteinExistence type="predicted"/>
<dbReference type="Pfam" id="PF10988">
    <property type="entry name" value="DUF2807"/>
    <property type="match status" value="1"/>
</dbReference>
<name>A0A7W5BBD3_9BURK</name>
<accession>A0A7W5BBD3</accession>
<dbReference type="RefSeq" id="WP_307729549.1">
    <property type="nucleotide sequence ID" value="NZ_JACHXD010000008.1"/>
</dbReference>
<dbReference type="AlphaFoldDB" id="A0A7W5BBD3"/>
<sequence length="270" mass="28506">MMRGLFKVGLGLLLLAILLTGVSYSVLRAQGIANPSSAAGRSAASEERKVSATTTMVELSGPIDLTLRQGSKPMLIVRGEQRMLGNVDTEQEGATLHIGIKGMLLHHRRPLQVELVLPSLKELEVHGSGDSSVTGFSGDTLSLQLHGSGNVSFNGRYREVEAGVHGSGDLNLNTGSSEKVELQMVGSGQIKSSGSCRELSAELTGSGDLDARHLASDKVSVHLKGSGTTQVFARHSAELVLRGSGDISVFGNPDMRNVNRTGSGEVNWEH</sequence>
<dbReference type="PANTHER" id="PTHR39200:SF1">
    <property type="entry name" value="AUTO-TRANSPORTER ADHESIN HEAD GIN DOMAIN-CONTAINING PROTEIN-RELATED"/>
    <property type="match status" value="1"/>
</dbReference>
<evidence type="ECO:0000313" key="3">
    <source>
        <dbReference type="Proteomes" id="UP000541535"/>
    </source>
</evidence>
<evidence type="ECO:0000313" key="2">
    <source>
        <dbReference type="EMBL" id="MBB3119998.1"/>
    </source>
</evidence>
<dbReference type="Proteomes" id="UP000541535">
    <property type="component" value="Unassembled WGS sequence"/>
</dbReference>
<keyword evidence="3" id="KW-1185">Reference proteome</keyword>
<dbReference type="Gene3D" id="2.160.20.120">
    <property type="match status" value="1"/>
</dbReference>